<feature type="transmembrane region" description="Helical" evidence="1">
    <location>
        <begin position="85"/>
        <end position="106"/>
    </location>
</feature>
<dbReference type="InterPro" id="IPR046617">
    <property type="entry name" value="DUF6730"/>
</dbReference>
<dbReference type="EMBL" id="FXAO01000001">
    <property type="protein sequence ID" value="SMG13524.1"/>
    <property type="molecule type" value="Genomic_DNA"/>
</dbReference>
<evidence type="ECO:0000313" key="3">
    <source>
        <dbReference type="Proteomes" id="UP000193420"/>
    </source>
</evidence>
<dbReference type="AlphaFoldDB" id="A0A1X7IGL3"/>
<proteinExistence type="predicted"/>
<dbReference type="RefSeq" id="WP_085496316.1">
    <property type="nucleotide sequence ID" value="NZ_FXAO01000001.1"/>
</dbReference>
<protein>
    <submittedName>
        <fullName evidence="2">Uncharacterized protein</fullName>
    </submittedName>
</protein>
<name>A0A1X7IGL3_9FLAO</name>
<organism evidence="2 3">
    <name type="scientific">Arenibacter troitsensis</name>
    <dbReference type="NCBI Taxonomy" id="188872"/>
    <lineage>
        <taxon>Bacteria</taxon>
        <taxon>Pseudomonadati</taxon>
        <taxon>Bacteroidota</taxon>
        <taxon>Flavobacteriia</taxon>
        <taxon>Flavobacteriales</taxon>
        <taxon>Flavobacteriaceae</taxon>
        <taxon>Arenibacter</taxon>
    </lineage>
</organism>
<dbReference type="OrthoDB" id="1449890at2"/>
<keyword evidence="1" id="KW-0472">Membrane</keyword>
<dbReference type="STRING" id="188872.SAMN03080602_00793"/>
<reference evidence="3" key="1">
    <citation type="submission" date="2017-04" db="EMBL/GenBank/DDBJ databases">
        <authorList>
            <person name="Varghese N."/>
            <person name="Submissions S."/>
        </authorList>
    </citation>
    <scope>NUCLEOTIDE SEQUENCE [LARGE SCALE GENOMIC DNA]</scope>
    <source>
        <strain evidence="3">DSM 19835</strain>
    </source>
</reference>
<keyword evidence="3" id="KW-1185">Reference proteome</keyword>
<evidence type="ECO:0000256" key="1">
    <source>
        <dbReference type="SAM" id="Phobius"/>
    </source>
</evidence>
<dbReference type="Proteomes" id="UP000193420">
    <property type="component" value="Unassembled WGS sequence"/>
</dbReference>
<gene>
    <name evidence="2" type="ORF">SAMN03080602_00793</name>
</gene>
<accession>A0A1X7IGL3</accession>
<keyword evidence="1" id="KW-0812">Transmembrane</keyword>
<evidence type="ECO:0000313" key="2">
    <source>
        <dbReference type="EMBL" id="SMG13524.1"/>
    </source>
</evidence>
<keyword evidence="1" id="KW-1133">Transmembrane helix</keyword>
<dbReference type="Pfam" id="PF20503">
    <property type="entry name" value="DUF6730"/>
    <property type="match status" value="1"/>
</dbReference>
<sequence length="155" mass="18612">MAKLDEIMEVLTQEISGFNNSIGKLEELSTKFDDLKITADTSHLEFQLKDFLRLQKINLEFYNKRMDEVLKNIEKSRWTPKWEMLILYLFIIMNTSAFGYMGYYFINYERKKKAEVLKVKKESLGRARGYFEDHPIIYKDFEKWVQKQDSVLNPE</sequence>